<accession>A0A1K2I7G0</accession>
<proteinExistence type="predicted"/>
<sequence length="106" mass="12338">MLTKQTRQFYFGGFLLLLGSYSSHYLWQRYNTQKPAALLAQLRKRVARAVKVTGSWIDWQPQQFQGQTVYFGGLTLQDRQKQQIAYFALNLSGQLVKLSHQPFSNH</sequence>
<evidence type="ECO:0008006" key="3">
    <source>
        <dbReference type="Google" id="ProtNLM"/>
    </source>
</evidence>
<evidence type="ECO:0000313" key="2">
    <source>
        <dbReference type="EMBL" id="SFZ88284.1"/>
    </source>
</evidence>
<keyword evidence="1" id="KW-0812">Transmembrane</keyword>
<reference evidence="2" key="1">
    <citation type="submission" date="2016-11" db="EMBL/GenBank/DDBJ databases">
        <authorList>
            <person name="Jaros S."/>
            <person name="Januszkiewicz K."/>
            <person name="Wedrychowicz H."/>
        </authorList>
    </citation>
    <scope>NUCLEOTIDE SEQUENCE</scope>
    <source>
        <strain evidence="2">ACA-DC 565</strain>
    </source>
</reference>
<gene>
    <name evidence="2" type="ORF">LREN565_1397</name>
</gene>
<dbReference type="EMBL" id="LT634362">
    <property type="protein sequence ID" value="SFZ88284.1"/>
    <property type="molecule type" value="Genomic_DNA"/>
</dbReference>
<feature type="transmembrane region" description="Helical" evidence="1">
    <location>
        <begin position="9"/>
        <end position="27"/>
    </location>
</feature>
<keyword evidence="1" id="KW-0472">Membrane</keyword>
<name>A0A1K2I7G0_9LACO</name>
<dbReference type="AlphaFoldDB" id="A0A1K2I7G0"/>
<evidence type="ECO:0000256" key="1">
    <source>
        <dbReference type="SAM" id="Phobius"/>
    </source>
</evidence>
<organism evidence="2">
    <name type="scientific">Loigolactobacillus rennini</name>
    <dbReference type="NCBI Taxonomy" id="238013"/>
    <lineage>
        <taxon>Bacteria</taxon>
        <taxon>Bacillati</taxon>
        <taxon>Bacillota</taxon>
        <taxon>Bacilli</taxon>
        <taxon>Lactobacillales</taxon>
        <taxon>Lactobacillaceae</taxon>
        <taxon>Loigolactobacillus</taxon>
    </lineage>
</organism>
<protein>
    <recommendedName>
        <fullName evidence="3">PepSY domain-containing protein</fullName>
    </recommendedName>
</protein>
<keyword evidence="1" id="KW-1133">Transmembrane helix</keyword>